<feature type="transmembrane region" description="Helical" evidence="8">
    <location>
        <begin position="54"/>
        <end position="78"/>
    </location>
</feature>
<name>A0A918PYH1_9BACT</name>
<feature type="transmembrane region" description="Helical" evidence="8">
    <location>
        <begin position="126"/>
        <end position="146"/>
    </location>
</feature>
<dbReference type="PANTHER" id="PTHR30047:SF7">
    <property type="entry name" value="HIGH-AFFINITY CHOLINE TRANSPORT PROTEIN"/>
    <property type="match status" value="1"/>
</dbReference>
<evidence type="ECO:0000256" key="7">
    <source>
        <dbReference type="ARBA" id="ARBA00023136"/>
    </source>
</evidence>
<reference evidence="9" key="2">
    <citation type="submission" date="2020-09" db="EMBL/GenBank/DDBJ databases">
        <authorList>
            <person name="Sun Q."/>
            <person name="Kim S."/>
        </authorList>
    </citation>
    <scope>NUCLEOTIDE SEQUENCE</scope>
    <source>
        <strain evidence="9">KCTC 12368</strain>
    </source>
</reference>
<protein>
    <recommendedName>
        <fullName evidence="11">Choline-glycine betaine transporter</fullName>
    </recommendedName>
</protein>
<evidence type="ECO:0008006" key="11">
    <source>
        <dbReference type="Google" id="ProtNLM"/>
    </source>
</evidence>
<evidence type="ECO:0000256" key="1">
    <source>
        <dbReference type="ARBA" id="ARBA00004651"/>
    </source>
</evidence>
<organism evidence="9 10">
    <name type="scientific">Echinicola pacifica</name>
    <dbReference type="NCBI Taxonomy" id="346377"/>
    <lineage>
        <taxon>Bacteria</taxon>
        <taxon>Pseudomonadati</taxon>
        <taxon>Bacteroidota</taxon>
        <taxon>Cytophagia</taxon>
        <taxon>Cytophagales</taxon>
        <taxon>Cyclobacteriaceae</taxon>
        <taxon>Echinicola</taxon>
    </lineage>
</organism>
<proteinExistence type="inferred from homology"/>
<comment type="caution">
    <text evidence="9">The sequence shown here is derived from an EMBL/GenBank/DDBJ whole genome shotgun (WGS) entry which is preliminary data.</text>
</comment>
<evidence type="ECO:0000256" key="3">
    <source>
        <dbReference type="ARBA" id="ARBA00022448"/>
    </source>
</evidence>
<feature type="transmembrane region" description="Helical" evidence="8">
    <location>
        <begin position="184"/>
        <end position="203"/>
    </location>
</feature>
<evidence type="ECO:0000256" key="2">
    <source>
        <dbReference type="ARBA" id="ARBA00005658"/>
    </source>
</evidence>
<evidence type="ECO:0000256" key="5">
    <source>
        <dbReference type="ARBA" id="ARBA00022692"/>
    </source>
</evidence>
<comment type="similarity">
    <text evidence="2">Belongs to the BCCT transporter (TC 2.A.15) family.</text>
</comment>
<dbReference type="AlphaFoldDB" id="A0A918PYH1"/>
<keyword evidence="3" id="KW-0813">Transport</keyword>
<evidence type="ECO:0000256" key="4">
    <source>
        <dbReference type="ARBA" id="ARBA00022475"/>
    </source>
</evidence>
<evidence type="ECO:0000256" key="6">
    <source>
        <dbReference type="ARBA" id="ARBA00022989"/>
    </source>
</evidence>
<dbReference type="InterPro" id="IPR000060">
    <property type="entry name" value="BCCT_transptr"/>
</dbReference>
<feature type="transmembrane region" description="Helical" evidence="8">
    <location>
        <begin position="215"/>
        <end position="237"/>
    </location>
</feature>
<feature type="transmembrane region" description="Helical" evidence="8">
    <location>
        <begin position="314"/>
        <end position="333"/>
    </location>
</feature>
<dbReference type="PANTHER" id="PTHR30047">
    <property type="entry name" value="HIGH-AFFINITY CHOLINE TRANSPORT PROTEIN-RELATED"/>
    <property type="match status" value="1"/>
</dbReference>
<dbReference type="Proteomes" id="UP000619457">
    <property type="component" value="Unassembled WGS sequence"/>
</dbReference>
<evidence type="ECO:0000313" key="10">
    <source>
        <dbReference type="Proteomes" id="UP000619457"/>
    </source>
</evidence>
<dbReference type="Pfam" id="PF02028">
    <property type="entry name" value="BCCT"/>
    <property type="match status" value="1"/>
</dbReference>
<feature type="transmembrane region" description="Helical" evidence="8">
    <location>
        <begin position="6"/>
        <end position="28"/>
    </location>
</feature>
<keyword evidence="7 8" id="KW-0472">Membrane</keyword>
<keyword evidence="10" id="KW-1185">Reference proteome</keyword>
<accession>A0A918PYH1</accession>
<gene>
    <name evidence="9" type="ORF">GCM10007049_20220</name>
</gene>
<dbReference type="EMBL" id="BMWX01000003">
    <property type="protein sequence ID" value="GGZ27350.1"/>
    <property type="molecule type" value="Genomic_DNA"/>
</dbReference>
<dbReference type="GO" id="GO:0022857">
    <property type="term" value="F:transmembrane transporter activity"/>
    <property type="evidence" value="ECO:0007669"/>
    <property type="project" value="InterPro"/>
</dbReference>
<feature type="transmembrane region" description="Helical" evidence="8">
    <location>
        <begin position="93"/>
        <end position="114"/>
    </location>
</feature>
<dbReference type="GO" id="GO:0005886">
    <property type="term" value="C:plasma membrane"/>
    <property type="evidence" value="ECO:0007669"/>
    <property type="project" value="UniProtKB-SubCell"/>
</dbReference>
<keyword evidence="5 8" id="KW-0812">Transmembrane</keyword>
<evidence type="ECO:0000313" key="9">
    <source>
        <dbReference type="EMBL" id="GGZ27350.1"/>
    </source>
</evidence>
<feature type="transmembrane region" description="Helical" evidence="8">
    <location>
        <begin position="345"/>
        <end position="363"/>
    </location>
</feature>
<keyword evidence="6 8" id="KW-1133">Transmembrane helix</keyword>
<comment type="subcellular location">
    <subcellularLocation>
        <location evidence="1">Cell membrane</location>
        <topology evidence="1">Multi-pass membrane protein</topology>
    </subcellularLocation>
</comment>
<reference evidence="9" key="1">
    <citation type="journal article" date="2014" name="Int. J. Syst. Evol. Microbiol.">
        <title>Complete genome sequence of Corynebacterium casei LMG S-19264T (=DSM 44701T), isolated from a smear-ripened cheese.</title>
        <authorList>
            <consortium name="US DOE Joint Genome Institute (JGI-PGF)"/>
            <person name="Walter F."/>
            <person name="Albersmeier A."/>
            <person name="Kalinowski J."/>
            <person name="Ruckert C."/>
        </authorList>
    </citation>
    <scope>NUCLEOTIDE SEQUENCE</scope>
    <source>
        <strain evidence="9">KCTC 12368</strain>
    </source>
</reference>
<evidence type="ECO:0000256" key="8">
    <source>
        <dbReference type="SAM" id="Phobius"/>
    </source>
</evidence>
<sequence length="369" mass="40466">MSAIFLHWGFTPYAIYSIPALAVALAIYNRNQAFSLSSPISPLLGKHAPRYANLIDMICLFALVSGMSASLGAGILSITGGLGSMWPALNSPLLIPLVTTGIITAFILSASSGIDHGIKNLSRINFFFFILFSLAIALLGPGKQIIMLSLQGFQELIGSYIPLSLQLGEIRNSEWTQSWSVFNWANWMAWAPITALFLGKIAYGRTVREFLLFNWFLPACFCLAWMGIFGGSTLYFASEGPVNFRELLKTMGPESIIYEVISLIGHAELLQPAFIIAMFISYVTAADSGTEAMASLSMKKFDLQQLDSDNRLKVTWGLLVGILAWVMITFAGIDGVKMLSNLGGLPALFLLATIMISLWKIMWQPSKYL</sequence>
<keyword evidence="4" id="KW-1003">Cell membrane</keyword>